<dbReference type="PROSITE" id="PS51375">
    <property type="entry name" value="PPR"/>
    <property type="match status" value="2"/>
</dbReference>
<comment type="caution">
    <text evidence="4">The sequence shown here is derived from an EMBL/GenBank/DDBJ whole genome shotgun (WGS) entry which is preliminary data.</text>
</comment>
<accession>A0ABQ7L0N6</accession>
<protein>
    <recommendedName>
        <fullName evidence="6">Pentacotripeptide-repeat region of PRORP domain-containing protein</fullName>
    </recommendedName>
</protein>
<keyword evidence="2" id="KW-0677">Repeat</keyword>
<dbReference type="PANTHER" id="PTHR47939">
    <property type="entry name" value="MEMBRANE-ASSOCIATED SALT-INDUCIBLE PROTEIN-LIKE"/>
    <property type="match status" value="1"/>
</dbReference>
<feature type="repeat" description="PPR" evidence="3">
    <location>
        <begin position="278"/>
        <end position="312"/>
    </location>
</feature>
<dbReference type="InterPro" id="IPR002885">
    <property type="entry name" value="PPR_rpt"/>
</dbReference>
<dbReference type="Pfam" id="PF01535">
    <property type="entry name" value="PPR"/>
    <property type="match status" value="2"/>
</dbReference>
<dbReference type="Gene3D" id="1.25.40.10">
    <property type="entry name" value="Tetratricopeptide repeat domain"/>
    <property type="match status" value="3"/>
</dbReference>
<proteinExistence type="inferred from homology"/>
<dbReference type="NCBIfam" id="TIGR00756">
    <property type="entry name" value="PPR"/>
    <property type="match status" value="2"/>
</dbReference>
<evidence type="ECO:0000313" key="4">
    <source>
        <dbReference type="EMBL" id="KAG5379331.1"/>
    </source>
</evidence>
<organism evidence="4 5">
    <name type="scientific">Brassica rapa subsp. trilocularis</name>
    <dbReference type="NCBI Taxonomy" id="1813537"/>
    <lineage>
        <taxon>Eukaryota</taxon>
        <taxon>Viridiplantae</taxon>
        <taxon>Streptophyta</taxon>
        <taxon>Embryophyta</taxon>
        <taxon>Tracheophyta</taxon>
        <taxon>Spermatophyta</taxon>
        <taxon>Magnoliopsida</taxon>
        <taxon>eudicotyledons</taxon>
        <taxon>Gunneridae</taxon>
        <taxon>Pentapetalae</taxon>
        <taxon>rosids</taxon>
        <taxon>malvids</taxon>
        <taxon>Brassicales</taxon>
        <taxon>Brassicaceae</taxon>
        <taxon>Brassiceae</taxon>
        <taxon>Brassica</taxon>
    </lineage>
</organism>
<dbReference type="InterPro" id="IPR050667">
    <property type="entry name" value="PPR-containing_protein"/>
</dbReference>
<evidence type="ECO:0000256" key="3">
    <source>
        <dbReference type="PROSITE-ProRule" id="PRU00708"/>
    </source>
</evidence>
<evidence type="ECO:0000256" key="2">
    <source>
        <dbReference type="ARBA" id="ARBA00022737"/>
    </source>
</evidence>
<dbReference type="Proteomes" id="UP000823674">
    <property type="component" value="Chromosome A07"/>
</dbReference>
<feature type="repeat" description="PPR" evidence="3">
    <location>
        <begin position="243"/>
        <end position="277"/>
    </location>
</feature>
<gene>
    <name evidence="4" type="primary">A07p024250.1_BraROA</name>
    <name evidence="4" type="ORF">IGI04_027173</name>
</gene>
<evidence type="ECO:0000256" key="1">
    <source>
        <dbReference type="ARBA" id="ARBA00007626"/>
    </source>
</evidence>
<dbReference type="PANTHER" id="PTHR47939:SF3">
    <property type="entry name" value="REPEAT-CONTAINING PROTEIN, PUTATIVE-RELATED"/>
    <property type="match status" value="1"/>
</dbReference>
<keyword evidence="5" id="KW-1185">Reference proteome</keyword>
<sequence>MTLQSFLKTLKTTKRTYPSSIHNLLICSSSTTQSPTSPEKPISDLTLSTLRRIVSDPDIKSSKRVSFFRFILENPSLFSFRPDLRTHLSLSLRVLSERKFSVARELLNPDVLRYPFRDIASGALDECEGFEKKVVARLFNSMITVYSDSGRRSDEVELANDFFRLMVASELGVVSVYSLTVVVSALCCNGEIKRGRELVEEVENIKPNIVTFKSMIDCCVKRWNFEELGLVLELMEEKNVSLDLDAYKILIDGFASYGKVEEAERLVSTMHDKQLKVETYLYNLIINGYARVGLVEKAFEIHSAMCSRGVASNKDTLMKRCIRYRAGRVDNALEVVAEMVREGYIPDGKVSERLADALSEVNREEAGMMMFTFVVKSGIKPSSLWPEMKML</sequence>
<dbReference type="InterPro" id="IPR011990">
    <property type="entry name" value="TPR-like_helical_dom_sf"/>
</dbReference>
<evidence type="ECO:0008006" key="6">
    <source>
        <dbReference type="Google" id="ProtNLM"/>
    </source>
</evidence>
<evidence type="ECO:0000313" key="5">
    <source>
        <dbReference type="Proteomes" id="UP000823674"/>
    </source>
</evidence>
<dbReference type="EMBL" id="JADBGQ010000009">
    <property type="protein sequence ID" value="KAG5379331.1"/>
    <property type="molecule type" value="Genomic_DNA"/>
</dbReference>
<dbReference type="Pfam" id="PF13041">
    <property type="entry name" value="PPR_2"/>
    <property type="match status" value="1"/>
</dbReference>
<reference evidence="4 5" key="1">
    <citation type="submission" date="2021-03" db="EMBL/GenBank/DDBJ databases">
        <authorList>
            <person name="King G.J."/>
            <person name="Bancroft I."/>
            <person name="Baten A."/>
            <person name="Bloomfield J."/>
            <person name="Borpatragohain P."/>
            <person name="He Z."/>
            <person name="Irish N."/>
            <person name="Irwin J."/>
            <person name="Liu K."/>
            <person name="Mauleon R.P."/>
            <person name="Moore J."/>
            <person name="Morris R."/>
            <person name="Ostergaard L."/>
            <person name="Wang B."/>
            <person name="Wells R."/>
        </authorList>
    </citation>
    <scope>NUCLEOTIDE SEQUENCE [LARGE SCALE GENOMIC DNA]</scope>
    <source>
        <strain evidence="4">R-o-18</strain>
        <tissue evidence="4">Leaf</tissue>
    </source>
</reference>
<comment type="similarity">
    <text evidence="1">Belongs to the PPR family. P subfamily.</text>
</comment>
<name>A0ABQ7L0N6_BRACM</name>